<evidence type="ECO:0000313" key="11">
    <source>
        <dbReference type="EMBL" id="GGI91655.1"/>
    </source>
</evidence>
<dbReference type="HAMAP" id="MF_00270">
    <property type="entry name" value="Ribosomal_bS18"/>
    <property type="match status" value="1"/>
</dbReference>
<evidence type="ECO:0000256" key="5">
    <source>
        <dbReference type="ARBA" id="ARBA00023274"/>
    </source>
</evidence>
<evidence type="ECO:0000313" key="14">
    <source>
        <dbReference type="Proteomes" id="UP000630135"/>
    </source>
</evidence>
<dbReference type="FunFam" id="4.10.640.10:FF:000015">
    <property type="entry name" value="30S ribosomal protein S18"/>
    <property type="match status" value="1"/>
</dbReference>
<reference evidence="12" key="1">
    <citation type="journal article" date="2014" name="Int. J. Syst. Evol. Microbiol.">
        <title>Complete genome of a new Firmicutes species belonging to the dominant human colonic microbiota ('Ruminococcus bicirculans') reveals two chromosomes and a selective capacity to utilize plant glucans.</title>
        <authorList>
            <consortium name="NISC Comparative Sequencing Program"/>
            <person name="Wegmann U."/>
            <person name="Louis P."/>
            <person name="Goesmann A."/>
            <person name="Henrissat B."/>
            <person name="Duncan S.H."/>
            <person name="Flint H.J."/>
        </authorList>
    </citation>
    <scope>NUCLEOTIDE SEQUENCE</scope>
    <source>
        <strain evidence="12">CGMCC 1.8884</strain>
    </source>
</reference>
<evidence type="ECO:0000256" key="3">
    <source>
        <dbReference type="ARBA" id="ARBA00022884"/>
    </source>
</evidence>
<reference evidence="10 13" key="3">
    <citation type="submission" date="2018-07" db="EMBL/GenBank/DDBJ databases">
        <title>Complete Genome and Methylome Analysis of Deinococcus wulumuqiensis NEB 479.</title>
        <authorList>
            <person name="Fomenkov A."/>
            <person name="Luyten Y."/>
            <person name="Vincze T."/>
            <person name="Anton B.P."/>
            <person name="Clark T."/>
            <person name="Roberts R.J."/>
            <person name="Morgan R.D."/>
        </authorList>
    </citation>
    <scope>NUCLEOTIDE SEQUENCE [LARGE SCALE GENOMIC DNA]</scope>
    <source>
        <strain evidence="10 13">NEB 479</strain>
    </source>
</reference>
<keyword evidence="4 7" id="KW-0689">Ribosomal protein</keyword>
<protein>
    <recommendedName>
        <fullName evidence="6 7">Small ribosomal subunit protein bS18</fullName>
    </recommendedName>
</protein>
<dbReference type="EMBL" id="BMLZ01000048">
    <property type="protein sequence ID" value="GGP31038.1"/>
    <property type="molecule type" value="Genomic_DNA"/>
</dbReference>
<dbReference type="KEGG" id="dwu:DVJ83_11655"/>
<evidence type="ECO:0000256" key="1">
    <source>
        <dbReference type="ARBA" id="ARBA00005589"/>
    </source>
</evidence>
<organism evidence="10 13">
    <name type="scientific">Deinococcus wulumuqiensis</name>
    <dbReference type="NCBI Taxonomy" id="980427"/>
    <lineage>
        <taxon>Bacteria</taxon>
        <taxon>Thermotogati</taxon>
        <taxon>Deinococcota</taxon>
        <taxon>Deinococci</taxon>
        <taxon>Deinococcales</taxon>
        <taxon>Deinococcaceae</taxon>
        <taxon>Deinococcus</taxon>
    </lineage>
</organism>
<reference evidence="11" key="5">
    <citation type="submission" date="2023-08" db="EMBL/GenBank/DDBJ databases">
        <authorList>
            <person name="Sun Q."/>
            <person name="Zhou Y."/>
        </authorList>
    </citation>
    <scope>NUCLEOTIDE SEQUENCE</scope>
    <source>
        <strain evidence="12">CGMCC 1.8884</strain>
        <strain evidence="11">CGMCC 1.8885</strain>
    </source>
</reference>
<dbReference type="Proteomes" id="UP000652720">
    <property type="component" value="Unassembled WGS sequence"/>
</dbReference>
<dbReference type="GO" id="GO:0006412">
    <property type="term" value="P:translation"/>
    <property type="evidence" value="ECO:0007669"/>
    <property type="project" value="UniProtKB-UniRule"/>
</dbReference>
<dbReference type="InterPro" id="IPR001648">
    <property type="entry name" value="Ribosomal_bS18"/>
</dbReference>
<evidence type="ECO:0000256" key="9">
    <source>
        <dbReference type="SAM" id="MobiDB-lite"/>
    </source>
</evidence>
<comment type="function">
    <text evidence="7">Binds as a heterodimer with protein bS6 to the central domain of the 16S rRNA, where it helps stabilize the platform of the 30S subunit.</text>
</comment>
<dbReference type="SMR" id="A0A345IJ01"/>
<comment type="similarity">
    <text evidence="1 7 8">Belongs to the bacterial ribosomal protein bS18 family.</text>
</comment>
<reference evidence="14" key="4">
    <citation type="journal article" date="2019" name="Int. J. Syst. Evol. Microbiol.">
        <title>The Global Catalogue of Microorganisms (GCM) 10K type strain sequencing project: providing services to taxonomists for standard genome sequencing and annotation.</title>
        <authorList>
            <consortium name="The Broad Institute Genomics Platform"/>
            <consortium name="The Broad Institute Genome Sequencing Center for Infectious Disease"/>
            <person name="Wu L."/>
            <person name="Ma J."/>
        </authorList>
    </citation>
    <scope>NUCLEOTIDE SEQUENCE [LARGE SCALE GENOMIC DNA]</scope>
    <source>
        <strain evidence="14">CGMCC 1.8884</strain>
    </source>
</reference>
<dbReference type="PRINTS" id="PR00974">
    <property type="entry name" value="RIBOSOMALS18"/>
</dbReference>
<keyword evidence="14" id="KW-1185">Reference proteome</keyword>
<evidence type="ECO:0000313" key="10">
    <source>
        <dbReference type="EMBL" id="AXG99673.1"/>
    </source>
</evidence>
<evidence type="ECO:0000313" key="12">
    <source>
        <dbReference type="EMBL" id="GGP31038.1"/>
    </source>
</evidence>
<dbReference type="InterPro" id="IPR036870">
    <property type="entry name" value="Ribosomal_bS18_sf"/>
</dbReference>
<dbReference type="NCBIfam" id="TIGR00165">
    <property type="entry name" value="S18"/>
    <property type="match status" value="1"/>
</dbReference>
<dbReference type="GO" id="GO:0022627">
    <property type="term" value="C:cytosolic small ribosomal subunit"/>
    <property type="evidence" value="ECO:0007669"/>
    <property type="project" value="TreeGrafter"/>
</dbReference>
<keyword evidence="5 7" id="KW-0687">Ribonucleoprotein</keyword>
<dbReference type="Proteomes" id="UP000253744">
    <property type="component" value="Chromosome"/>
</dbReference>
<evidence type="ECO:0000256" key="8">
    <source>
        <dbReference type="RuleBase" id="RU003910"/>
    </source>
</evidence>
<dbReference type="GO" id="GO:0003735">
    <property type="term" value="F:structural constituent of ribosome"/>
    <property type="evidence" value="ECO:0007669"/>
    <property type="project" value="InterPro"/>
</dbReference>
<dbReference type="GO" id="GO:0070181">
    <property type="term" value="F:small ribosomal subunit rRNA binding"/>
    <property type="evidence" value="ECO:0007669"/>
    <property type="project" value="TreeGrafter"/>
</dbReference>
<dbReference type="GeneID" id="59165784"/>
<evidence type="ECO:0000313" key="13">
    <source>
        <dbReference type="Proteomes" id="UP000253744"/>
    </source>
</evidence>
<dbReference type="EMBL" id="BMMA01000039">
    <property type="protein sequence ID" value="GGI91655.1"/>
    <property type="molecule type" value="Genomic_DNA"/>
</dbReference>
<dbReference type="RefSeq" id="WP_010886749.1">
    <property type="nucleotide sequence ID" value="NZ_BMLZ01000048.1"/>
</dbReference>
<feature type="compositionally biased region" description="Basic residues" evidence="9">
    <location>
        <begin position="12"/>
        <end position="22"/>
    </location>
</feature>
<sequence length="92" mass="10624">MTQQGNSGERKPRGKGPKRPRKPKVDPFSIGELEITDYKDVKMLRRFVSDTGKILPRRRTGLSAKHQRRIAQTIKVARQLALLPYTEKLVRK</sequence>
<dbReference type="Proteomes" id="UP000630135">
    <property type="component" value="Unassembled WGS sequence"/>
</dbReference>
<dbReference type="Pfam" id="PF01084">
    <property type="entry name" value="Ribosomal_S18"/>
    <property type="match status" value="1"/>
</dbReference>
<evidence type="ECO:0000256" key="6">
    <source>
        <dbReference type="ARBA" id="ARBA00035141"/>
    </source>
</evidence>
<reference evidence="11" key="2">
    <citation type="journal article" date="2014" name="Int. J. Syst. Evol. Microbiol.">
        <title>Complete genome sequence of Corynebacterium casei LMG S-19264T (=DSM 44701T), isolated from a smear-ripened cheese.</title>
        <authorList>
            <consortium name="US DOE Joint Genome Institute (JGI-PGF)"/>
            <person name="Walter F."/>
            <person name="Albersmeier A."/>
            <person name="Kalinowski J."/>
            <person name="Ruckert C."/>
        </authorList>
    </citation>
    <scope>NUCLEOTIDE SEQUENCE</scope>
    <source>
        <strain evidence="11">CGMCC 1.8885</strain>
    </source>
</reference>
<dbReference type="EMBL" id="CP031158">
    <property type="protein sequence ID" value="AXG99673.1"/>
    <property type="molecule type" value="Genomic_DNA"/>
</dbReference>
<accession>A0A345IJ01</accession>
<keyword evidence="2 7" id="KW-0699">rRNA-binding</keyword>
<dbReference type="STRING" id="1288484.GCA_000348665_02350"/>
<dbReference type="GeneID" id="69516331"/>
<dbReference type="PANTHER" id="PTHR13479">
    <property type="entry name" value="30S RIBOSOMAL PROTEIN S18"/>
    <property type="match status" value="1"/>
</dbReference>
<feature type="region of interest" description="Disordered" evidence="9">
    <location>
        <begin position="1"/>
        <end position="28"/>
    </location>
</feature>
<name>A0A345IJ01_9DEIO</name>
<evidence type="ECO:0000256" key="7">
    <source>
        <dbReference type="HAMAP-Rule" id="MF_00270"/>
    </source>
</evidence>
<proteinExistence type="inferred from homology"/>
<dbReference type="SUPFAM" id="SSF46911">
    <property type="entry name" value="Ribosomal protein S18"/>
    <property type="match status" value="1"/>
</dbReference>
<gene>
    <name evidence="7 10" type="primary">rpsR</name>
    <name evidence="10" type="ORF">DVJ83_11655</name>
    <name evidence="12" type="ORF">GCM10008021_26890</name>
    <name evidence="11" type="ORF">GCM10010914_27640</name>
</gene>
<evidence type="ECO:0000256" key="4">
    <source>
        <dbReference type="ARBA" id="ARBA00022980"/>
    </source>
</evidence>
<dbReference type="Gene3D" id="4.10.640.10">
    <property type="entry name" value="Ribosomal protein S18"/>
    <property type="match status" value="1"/>
</dbReference>
<keyword evidence="3 7" id="KW-0694">RNA-binding</keyword>
<comment type="subunit">
    <text evidence="7">Part of the 30S ribosomal subunit. Forms a tight heterodimer with protein bS6.</text>
</comment>
<evidence type="ECO:0000256" key="2">
    <source>
        <dbReference type="ARBA" id="ARBA00022730"/>
    </source>
</evidence>
<dbReference type="AlphaFoldDB" id="A0A345IJ01"/>
<dbReference type="PANTHER" id="PTHR13479:SF40">
    <property type="entry name" value="SMALL RIBOSOMAL SUBUNIT PROTEIN BS18M"/>
    <property type="match status" value="1"/>
</dbReference>